<dbReference type="HOGENOM" id="CLU_2147418_0_0_1"/>
<keyword evidence="3" id="KW-1185">Reference proteome</keyword>
<proteinExistence type="predicted"/>
<reference evidence="2 3" key="1">
    <citation type="journal article" date="2011" name="PLoS Pathog.">
        <title>Endophytic Life Strategies Decoded by Genome and Transcriptome Analyses of the Mutualistic Root Symbiont Piriformospora indica.</title>
        <authorList>
            <person name="Zuccaro A."/>
            <person name="Lahrmann U."/>
            <person name="Guldener U."/>
            <person name="Langen G."/>
            <person name="Pfiffi S."/>
            <person name="Biedenkopf D."/>
            <person name="Wong P."/>
            <person name="Samans B."/>
            <person name="Grimm C."/>
            <person name="Basiewicz M."/>
            <person name="Murat C."/>
            <person name="Martin F."/>
            <person name="Kogel K.H."/>
        </authorList>
    </citation>
    <scope>NUCLEOTIDE SEQUENCE [LARGE SCALE GENOMIC DNA]</scope>
    <source>
        <strain evidence="2 3">DSM 11827</strain>
    </source>
</reference>
<gene>
    <name evidence="2" type="ORF">PIIN_00484</name>
</gene>
<comment type="caution">
    <text evidence="2">The sequence shown here is derived from an EMBL/GenBank/DDBJ whole genome shotgun (WGS) entry which is preliminary data.</text>
</comment>
<evidence type="ECO:0000313" key="2">
    <source>
        <dbReference type="EMBL" id="CCA77837.1"/>
    </source>
</evidence>
<name>G4U2M5_SERID</name>
<dbReference type="EMBL" id="CAFZ01001876">
    <property type="protein sequence ID" value="CCA77837.1"/>
    <property type="molecule type" value="Genomic_DNA"/>
</dbReference>
<dbReference type="Proteomes" id="UP000007148">
    <property type="component" value="Unassembled WGS sequence"/>
</dbReference>
<feature type="compositionally biased region" description="Polar residues" evidence="1">
    <location>
        <begin position="15"/>
        <end position="24"/>
    </location>
</feature>
<evidence type="ECO:0000256" key="1">
    <source>
        <dbReference type="SAM" id="MobiDB-lite"/>
    </source>
</evidence>
<evidence type="ECO:0000313" key="3">
    <source>
        <dbReference type="Proteomes" id="UP000007148"/>
    </source>
</evidence>
<feature type="region of interest" description="Disordered" evidence="1">
    <location>
        <begin position="1"/>
        <end position="71"/>
    </location>
</feature>
<feature type="region of interest" description="Disordered" evidence="1">
    <location>
        <begin position="97"/>
        <end position="117"/>
    </location>
</feature>
<organism evidence="2 3">
    <name type="scientific">Serendipita indica (strain DSM 11827)</name>
    <name type="common">Root endophyte fungus</name>
    <name type="synonym">Piriformospora indica</name>
    <dbReference type="NCBI Taxonomy" id="1109443"/>
    <lineage>
        <taxon>Eukaryota</taxon>
        <taxon>Fungi</taxon>
        <taxon>Dikarya</taxon>
        <taxon>Basidiomycota</taxon>
        <taxon>Agaricomycotina</taxon>
        <taxon>Agaricomycetes</taxon>
        <taxon>Sebacinales</taxon>
        <taxon>Serendipitaceae</taxon>
        <taxon>Serendipita</taxon>
    </lineage>
</organism>
<protein>
    <submittedName>
        <fullName evidence="2">Uncharacterized protein</fullName>
    </submittedName>
</protein>
<accession>G4U2M5</accession>
<dbReference type="InParanoid" id="G4U2M5"/>
<dbReference type="AlphaFoldDB" id="G4U2M5"/>
<sequence length="117" mass="12638">MADNEAPQDVKENTSIDTAQQDTSPGDEDWDKAHSEANAADSGPKGEGDDSNFGSFGRSHGRGLAQLMSPHALKGKDIVLSEEEEKELALELGKWINADSNPYEAAEDPYFKNEGTN</sequence>
<dbReference type="OrthoDB" id="3247268at2759"/>